<evidence type="ECO:0000256" key="1">
    <source>
        <dbReference type="ARBA" id="ARBA00023180"/>
    </source>
</evidence>
<feature type="transmembrane region" description="Helical" evidence="2">
    <location>
        <begin position="305"/>
        <end position="329"/>
    </location>
</feature>
<keyword evidence="2" id="KW-0472">Membrane</keyword>
<accession>A0AAW1ZDS1</accession>
<keyword evidence="2" id="KW-0812">Transmembrane</keyword>
<evidence type="ECO:0000313" key="4">
    <source>
        <dbReference type="EMBL" id="KAK9958180.1"/>
    </source>
</evidence>
<evidence type="ECO:0000256" key="2">
    <source>
        <dbReference type="SAM" id="Phobius"/>
    </source>
</evidence>
<name>A0AAW1ZDS1_CULAL</name>
<evidence type="ECO:0000259" key="3">
    <source>
        <dbReference type="SMART" id="SM00407"/>
    </source>
</evidence>
<dbReference type="GO" id="GO:0005615">
    <property type="term" value="C:extracellular space"/>
    <property type="evidence" value="ECO:0007669"/>
    <property type="project" value="TreeGrafter"/>
</dbReference>
<dbReference type="InterPro" id="IPR013783">
    <property type="entry name" value="Ig-like_fold"/>
</dbReference>
<dbReference type="EMBL" id="JAWDJR010000019">
    <property type="protein sequence ID" value="KAK9958180.1"/>
    <property type="molecule type" value="Genomic_DNA"/>
</dbReference>
<dbReference type="Pfam" id="PF07654">
    <property type="entry name" value="C1-set"/>
    <property type="match status" value="1"/>
</dbReference>
<dbReference type="GO" id="GO:0009897">
    <property type="term" value="C:external side of plasma membrane"/>
    <property type="evidence" value="ECO:0007669"/>
    <property type="project" value="TreeGrafter"/>
</dbReference>
<dbReference type="PANTHER" id="PTHR16675:SF193">
    <property type="entry name" value="LOC571647 PROTEIN-RELATED"/>
    <property type="match status" value="1"/>
</dbReference>
<dbReference type="InterPro" id="IPR011162">
    <property type="entry name" value="MHC_I/II-like_Ag-recog"/>
</dbReference>
<dbReference type="PANTHER" id="PTHR16675">
    <property type="entry name" value="MHC CLASS I-RELATED"/>
    <property type="match status" value="1"/>
</dbReference>
<keyword evidence="1" id="KW-0325">Glycoprotein</keyword>
<dbReference type="Pfam" id="PF00129">
    <property type="entry name" value="MHC_I"/>
    <property type="match status" value="1"/>
</dbReference>
<organism evidence="4 5">
    <name type="scientific">Culter alburnus</name>
    <name type="common">Topmouth culter</name>
    <dbReference type="NCBI Taxonomy" id="194366"/>
    <lineage>
        <taxon>Eukaryota</taxon>
        <taxon>Metazoa</taxon>
        <taxon>Chordata</taxon>
        <taxon>Craniata</taxon>
        <taxon>Vertebrata</taxon>
        <taxon>Euteleostomi</taxon>
        <taxon>Actinopterygii</taxon>
        <taxon>Neopterygii</taxon>
        <taxon>Teleostei</taxon>
        <taxon>Ostariophysi</taxon>
        <taxon>Cypriniformes</taxon>
        <taxon>Xenocyprididae</taxon>
        <taxon>Xenocypridinae</taxon>
        <taxon>Culter</taxon>
    </lineage>
</organism>
<feature type="domain" description="Immunoglobulin C1-set" evidence="3">
    <location>
        <begin position="217"/>
        <end position="287"/>
    </location>
</feature>
<dbReference type="SUPFAM" id="SSF48726">
    <property type="entry name" value="Immunoglobulin"/>
    <property type="match status" value="1"/>
</dbReference>
<keyword evidence="5" id="KW-1185">Reference proteome</keyword>
<dbReference type="InterPro" id="IPR003597">
    <property type="entry name" value="Ig_C1-set"/>
</dbReference>
<dbReference type="Proteomes" id="UP001479290">
    <property type="component" value="Unassembled WGS sequence"/>
</dbReference>
<gene>
    <name evidence="4" type="ORF">ABG768_012354</name>
</gene>
<dbReference type="Gene3D" id="3.30.500.10">
    <property type="entry name" value="MHC class I-like antigen recognition-like"/>
    <property type="match status" value="1"/>
</dbReference>
<reference evidence="4 5" key="1">
    <citation type="submission" date="2024-05" db="EMBL/GenBank/DDBJ databases">
        <title>A high-quality chromosomal-level genome assembly of Topmouth culter (Culter alburnus).</title>
        <authorList>
            <person name="Zhao H."/>
        </authorList>
    </citation>
    <scope>NUCLEOTIDE SEQUENCE [LARGE SCALE GENOMIC DNA]</scope>
    <source>
        <strain evidence="4">CATC2023</strain>
        <tissue evidence="4">Muscle</tissue>
    </source>
</reference>
<dbReference type="GO" id="GO:0006955">
    <property type="term" value="P:immune response"/>
    <property type="evidence" value="ECO:0007669"/>
    <property type="project" value="TreeGrafter"/>
</dbReference>
<dbReference type="InterPro" id="IPR050208">
    <property type="entry name" value="MHC_class-I_related"/>
</dbReference>
<protein>
    <recommendedName>
        <fullName evidence="3">Immunoglobulin C1-set domain-containing protein</fullName>
    </recommendedName>
</protein>
<dbReference type="SUPFAM" id="SSF54452">
    <property type="entry name" value="MHC antigen-recognition domain"/>
    <property type="match status" value="1"/>
</dbReference>
<keyword evidence="2" id="KW-1133">Transmembrane helix</keyword>
<dbReference type="InterPro" id="IPR037055">
    <property type="entry name" value="MHC_I-like_Ag-recog_sf"/>
</dbReference>
<dbReference type="Gene3D" id="2.60.40.10">
    <property type="entry name" value="Immunoglobulins"/>
    <property type="match status" value="1"/>
</dbReference>
<dbReference type="SMART" id="SM00407">
    <property type="entry name" value="IGc1"/>
    <property type="match status" value="1"/>
</dbReference>
<evidence type="ECO:0000313" key="5">
    <source>
        <dbReference type="Proteomes" id="UP001479290"/>
    </source>
</evidence>
<sequence>MFHALSFTNIFFIYVVLIWFMFHSRLSDAHQEKHFLHYKFTVLTKADTFPEFSAVIVADGKRIKHFSDEERDWILTEDDWTEPPKDPPETRNWFIHQIRTLSNCTNSQCSELHVLQRIIGCELEKLPDGTVNLTVFDEYGFDGEDFISFNSDTMKWIDKNPKAKETKEEWDHQTERNQFLKYFLKTYMNWISTFNNTKQSSPDVHVSVRKAPDDDSKLVLTCLATGFYPRDVQMNIRLNRINLEDQTSPGIRPNDDETFQMRISVKINRNFKGSYDCLLIHSSLTEPASVKWDGRCSDCETDHTWIVIAGIAAAVALAVIVIITGYCIYKQKRSNGRCT</sequence>
<comment type="caution">
    <text evidence="4">The sequence shown here is derived from an EMBL/GenBank/DDBJ whole genome shotgun (WGS) entry which is preliminary data.</text>
</comment>
<dbReference type="InterPro" id="IPR011161">
    <property type="entry name" value="MHC_I-like_Ag-recog"/>
</dbReference>
<dbReference type="InterPro" id="IPR036179">
    <property type="entry name" value="Ig-like_dom_sf"/>
</dbReference>
<proteinExistence type="predicted"/>
<dbReference type="AlphaFoldDB" id="A0AAW1ZDS1"/>